<keyword evidence="1" id="KW-0812">Transmembrane</keyword>
<feature type="transmembrane region" description="Helical" evidence="1">
    <location>
        <begin position="21"/>
        <end position="49"/>
    </location>
</feature>
<comment type="caution">
    <text evidence="2">The sequence shown here is derived from an EMBL/GenBank/DDBJ whole genome shotgun (WGS) entry which is preliminary data.</text>
</comment>
<sequence>MTHTRQRPRPLLARLRRVHDALVAHTGLGLGQIAVVVTAVLTDAAWALYHPT</sequence>
<organism evidence="2 3">
    <name type="scientific">Streptomyces sulfonofaciens</name>
    <dbReference type="NCBI Taxonomy" id="68272"/>
    <lineage>
        <taxon>Bacteria</taxon>
        <taxon>Bacillati</taxon>
        <taxon>Actinomycetota</taxon>
        <taxon>Actinomycetes</taxon>
        <taxon>Kitasatosporales</taxon>
        <taxon>Streptomycetaceae</taxon>
        <taxon>Streptomyces</taxon>
    </lineage>
</organism>
<gene>
    <name evidence="2" type="ORF">GCM10018793_44280</name>
</gene>
<evidence type="ECO:0000256" key="1">
    <source>
        <dbReference type="SAM" id="Phobius"/>
    </source>
</evidence>
<keyword evidence="1" id="KW-0472">Membrane</keyword>
<dbReference type="AlphaFoldDB" id="A0A919L316"/>
<keyword evidence="1" id="KW-1133">Transmembrane helix</keyword>
<accession>A0A919L316</accession>
<dbReference type="Proteomes" id="UP000603708">
    <property type="component" value="Unassembled WGS sequence"/>
</dbReference>
<proteinExistence type="predicted"/>
<name>A0A919L316_9ACTN</name>
<reference evidence="2" key="1">
    <citation type="journal article" date="2014" name="Int. J. Syst. Evol. Microbiol.">
        <title>Complete genome sequence of Corynebacterium casei LMG S-19264T (=DSM 44701T), isolated from a smear-ripened cheese.</title>
        <authorList>
            <consortium name="US DOE Joint Genome Institute (JGI-PGF)"/>
            <person name="Walter F."/>
            <person name="Albersmeier A."/>
            <person name="Kalinowski J."/>
            <person name="Ruckert C."/>
        </authorList>
    </citation>
    <scope>NUCLEOTIDE SEQUENCE</scope>
    <source>
        <strain evidence="2">JCM 5069</strain>
    </source>
</reference>
<keyword evidence="3" id="KW-1185">Reference proteome</keyword>
<protein>
    <submittedName>
        <fullName evidence="2">Uncharacterized protein</fullName>
    </submittedName>
</protein>
<dbReference type="EMBL" id="BNCD01000013">
    <property type="protein sequence ID" value="GHH83080.1"/>
    <property type="molecule type" value="Genomic_DNA"/>
</dbReference>
<evidence type="ECO:0000313" key="3">
    <source>
        <dbReference type="Proteomes" id="UP000603708"/>
    </source>
</evidence>
<reference evidence="2" key="2">
    <citation type="submission" date="2020-09" db="EMBL/GenBank/DDBJ databases">
        <authorList>
            <person name="Sun Q."/>
            <person name="Ohkuma M."/>
        </authorList>
    </citation>
    <scope>NUCLEOTIDE SEQUENCE</scope>
    <source>
        <strain evidence="2">JCM 5069</strain>
    </source>
</reference>
<evidence type="ECO:0000313" key="2">
    <source>
        <dbReference type="EMBL" id="GHH83080.1"/>
    </source>
</evidence>